<dbReference type="InterPro" id="IPR041118">
    <property type="entry name" value="Rx_N"/>
</dbReference>
<comment type="similarity">
    <text evidence="1">Belongs to the disease resistance NB-LRR family.</text>
</comment>
<dbReference type="InterPro" id="IPR027417">
    <property type="entry name" value="P-loop_NTPase"/>
</dbReference>
<dbReference type="InterPro" id="IPR036388">
    <property type="entry name" value="WH-like_DNA-bd_sf"/>
</dbReference>
<dbReference type="STRING" id="429701.A0A2G9HVV6"/>
<dbReference type="CDD" id="cd14798">
    <property type="entry name" value="RX-CC_like"/>
    <property type="match status" value="1"/>
</dbReference>
<keyword evidence="3" id="KW-0677">Repeat</keyword>
<evidence type="ECO:0000256" key="3">
    <source>
        <dbReference type="ARBA" id="ARBA00022737"/>
    </source>
</evidence>
<evidence type="ECO:0000259" key="10">
    <source>
        <dbReference type="Pfam" id="PF23598"/>
    </source>
</evidence>
<dbReference type="GO" id="GO:0005524">
    <property type="term" value="F:ATP binding"/>
    <property type="evidence" value="ECO:0007669"/>
    <property type="project" value="UniProtKB-KW"/>
</dbReference>
<gene>
    <name evidence="11" type="ORF">CDL12_05647</name>
</gene>
<dbReference type="InterPro" id="IPR032675">
    <property type="entry name" value="LRR_dom_sf"/>
</dbReference>
<protein>
    <submittedName>
        <fullName evidence="11">Apoptotic ATPase</fullName>
    </submittedName>
</protein>
<dbReference type="OrthoDB" id="646178at2759"/>
<dbReference type="Gene3D" id="3.40.50.300">
    <property type="entry name" value="P-loop containing nucleotide triphosphate hydrolases"/>
    <property type="match status" value="1"/>
</dbReference>
<dbReference type="InterPro" id="IPR038005">
    <property type="entry name" value="RX-like_CC"/>
</dbReference>
<keyword evidence="6" id="KW-0067">ATP-binding</keyword>
<dbReference type="Pfam" id="PF23598">
    <property type="entry name" value="LRR_14"/>
    <property type="match status" value="1"/>
</dbReference>
<name>A0A2G9HVV6_9LAMI</name>
<dbReference type="Proteomes" id="UP000231279">
    <property type="component" value="Unassembled WGS sequence"/>
</dbReference>
<dbReference type="PRINTS" id="PR00364">
    <property type="entry name" value="DISEASERSIST"/>
</dbReference>
<dbReference type="Gene3D" id="1.20.5.4130">
    <property type="match status" value="1"/>
</dbReference>
<dbReference type="AlphaFoldDB" id="A0A2G9HVV6"/>
<dbReference type="InterPro" id="IPR044974">
    <property type="entry name" value="Disease_R_plants"/>
</dbReference>
<dbReference type="InterPro" id="IPR042197">
    <property type="entry name" value="Apaf_helical"/>
</dbReference>
<dbReference type="PANTHER" id="PTHR23155:SF1193">
    <property type="entry name" value="DISEASE RESISTANCE PROTEIN RPP13-RELATED"/>
    <property type="match status" value="1"/>
</dbReference>
<comment type="caution">
    <text evidence="11">The sequence shown here is derived from an EMBL/GenBank/DDBJ whole genome shotgun (WGS) entry which is preliminary data.</text>
</comment>
<sequence length="898" mass="102538">MAEAAISFAVETLGNLLIEKVFFLGGVEKQVKWVKRELQRMQGFLKDASKKQAKNQSIRQWISEIRDLAQDAEDVIETFILEIDNPRRRRGLLGRCASFPSHLYHLYKLGNEIKSIKARLQEIIKSREAYKIENIQGSPRRSYTAERRRLSPWQRDKHLIGLEEDVNLLLQKAVLEERKGLSIVSIVGMGGIGKSTLARAVYNHAEVAHRFDRRAWVVVSEQFNLTEMIKELVLQLLEPGQNKQDVLQIMMNSPEQYLKSMLHDRLKGRKYFIVVDDLWQQEDWELLASAFPDEEDKANTLLVTSRSHNIPREARYVHKMKTLDSDRSWELLLKTAFNDNTNIGMCPHELEDIGREILTKCDGLPLAITVVGGLLLEQRESRSGWEKVLQELNSHSGSNGRNSIDAILELSYNDLPPHLKSCFLCLGFFKEDATIRVDKLVHIWVAEGLISEEGENTMEDAARDYLDELINRNMVQVKDFSRKDGWVKKCQIHDLLRKLSVRKAKEEINFEILRDRGNSAHQSSGHKPRHCAISCSTESFNIFSTRSTNKHIRSLTLHEGGGGDVDCSLSFKWKSSRLLKVLDMEGLGLRKLPDTIGELVGLRYLGLRYNNFDELPSSLRRLKNLQVLDVLYNPSVKMPNVIWLMNSLRHIYMLDIDGNLPLQMDTLKDTLKNLQTLMFVKASTMMLRHLAQMPSLRNLGMVLFPDSDVNEICTTLAILENLVSLELRALGAPIESLDGLVYLRHLTQLRVLGNVTELPCASNFPPNLSSLTLILTDLKEDPMPILEKLPKLLYLKLVVVHIGEEMLISHEGFPSLKVLHLHGLINLRNIKIEKGGMLELKRLKIRHCPALEMLPEELQFMSNLQELKLGLYTGLASEFQDVNSHIISSIPSVIVELH</sequence>
<dbReference type="Pfam" id="PF18052">
    <property type="entry name" value="Rx_N"/>
    <property type="match status" value="1"/>
</dbReference>
<keyword evidence="12" id="KW-1185">Reference proteome</keyword>
<keyword evidence="5" id="KW-0611">Plant defense</keyword>
<dbReference type="GO" id="GO:0098542">
    <property type="term" value="P:defense response to other organism"/>
    <property type="evidence" value="ECO:0007669"/>
    <property type="project" value="TreeGrafter"/>
</dbReference>
<evidence type="ECO:0000259" key="8">
    <source>
        <dbReference type="Pfam" id="PF18052"/>
    </source>
</evidence>
<dbReference type="InterPro" id="IPR055414">
    <property type="entry name" value="LRR_R13L4/SHOC2-like"/>
</dbReference>
<feature type="domain" description="Disease resistance protein winged helix" evidence="9">
    <location>
        <begin position="429"/>
        <end position="499"/>
    </location>
</feature>
<feature type="domain" description="Disease resistance N-terminal" evidence="8">
    <location>
        <begin position="5"/>
        <end position="89"/>
    </location>
</feature>
<keyword evidence="2" id="KW-0433">Leucine-rich repeat</keyword>
<evidence type="ECO:0000259" key="9">
    <source>
        <dbReference type="Pfam" id="PF23559"/>
    </source>
</evidence>
<evidence type="ECO:0000313" key="11">
    <source>
        <dbReference type="EMBL" id="PIN21651.1"/>
    </source>
</evidence>
<dbReference type="EMBL" id="NKXS01000908">
    <property type="protein sequence ID" value="PIN21651.1"/>
    <property type="molecule type" value="Genomic_DNA"/>
</dbReference>
<proteinExistence type="inferred from homology"/>
<feature type="domain" description="NB-ARC" evidence="7">
    <location>
        <begin position="174"/>
        <end position="340"/>
    </location>
</feature>
<dbReference type="Pfam" id="PF00931">
    <property type="entry name" value="NB-ARC"/>
    <property type="match status" value="1"/>
</dbReference>
<evidence type="ECO:0000256" key="5">
    <source>
        <dbReference type="ARBA" id="ARBA00022821"/>
    </source>
</evidence>
<dbReference type="GO" id="GO:0051607">
    <property type="term" value="P:defense response to virus"/>
    <property type="evidence" value="ECO:0007669"/>
    <property type="project" value="UniProtKB-ARBA"/>
</dbReference>
<dbReference type="FunFam" id="3.40.50.300:FF:001091">
    <property type="entry name" value="Probable disease resistance protein At1g61300"/>
    <property type="match status" value="1"/>
</dbReference>
<dbReference type="GO" id="GO:0043531">
    <property type="term" value="F:ADP binding"/>
    <property type="evidence" value="ECO:0007669"/>
    <property type="project" value="InterPro"/>
</dbReference>
<evidence type="ECO:0000256" key="1">
    <source>
        <dbReference type="ARBA" id="ARBA00008894"/>
    </source>
</evidence>
<dbReference type="Gene3D" id="1.10.10.10">
    <property type="entry name" value="Winged helix-like DNA-binding domain superfamily/Winged helix DNA-binding domain"/>
    <property type="match status" value="1"/>
</dbReference>
<dbReference type="SUPFAM" id="SSF52540">
    <property type="entry name" value="P-loop containing nucleoside triphosphate hydrolases"/>
    <property type="match status" value="1"/>
</dbReference>
<feature type="domain" description="Disease resistance R13L4/SHOC-2-like LRR" evidence="10">
    <location>
        <begin position="551"/>
        <end position="852"/>
    </location>
</feature>
<dbReference type="SUPFAM" id="SSF52058">
    <property type="entry name" value="L domain-like"/>
    <property type="match status" value="1"/>
</dbReference>
<dbReference type="PANTHER" id="PTHR23155">
    <property type="entry name" value="DISEASE RESISTANCE PROTEIN RP"/>
    <property type="match status" value="1"/>
</dbReference>
<dbReference type="InterPro" id="IPR002182">
    <property type="entry name" value="NB-ARC"/>
</dbReference>
<dbReference type="Pfam" id="PF23559">
    <property type="entry name" value="WHD_DRP"/>
    <property type="match status" value="1"/>
</dbReference>
<dbReference type="Gene3D" id="3.80.10.10">
    <property type="entry name" value="Ribonuclease Inhibitor"/>
    <property type="match status" value="2"/>
</dbReference>
<keyword evidence="4" id="KW-0547">Nucleotide-binding</keyword>
<evidence type="ECO:0000259" key="7">
    <source>
        <dbReference type="Pfam" id="PF00931"/>
    </source>
</evidence>
<evidence type="ECO:0000313" key="12">
    <source>
        <dbReference type="Proteomes" id="UP000231279"/>
    </source>
</evidence>
<accession>A0A2G9HVV6</accession>
<dbReference type="FunFam" id="1.10.10.10:FF:000322">
    <property type="entry name" value="Probable disease resistance protein At1g63360"/>
    <property type="match status" value="1"/>
</dbReference>
<evidence type="ECO:0000256" key="2">
    <source>
        <dbReference type="ARBA" id="ARBA00022614"/>
    </source>
</evidence>
<organism evidence="11 12">
    <name type="scientific">Handroanthus impetiginosus</name>
    <dbReference type="NCBI Taxonomy" id="429701"/>
    <lineage>
        <taxon>Eukaryota</taxon>
        <taxon>Viridiplantae</taxon>
        <taxon>Streptophyta</taxon>
        <taxon>Embryophyta</taxon>
        <taxon>Tracheophyta</taxon>
        <taxon>Spermatophyta</taxon>
        <taxon>Magnoliopsida</taxon>
        <taxon>eudicotyledons</taxon>
        <taxon>Gunneridae</taxon>
        <taxon>Pentapetalae</taxon>
        <taxon>asterids</taxon>
        <taxon>lamiids</taxon>
        <taxon>Lamiales</taxon>
        <taxon>Bignoniaceae</taxon>
        <taxon>Crescentiina</taxon>
        <taxon>Tabebuia alliance</taxon>
        <taxon>Handroanthus</taxon>
    </lineage>
</organism>
<dbReference type="Gene3D" id="1.10.8.430">
    <property type="entry name" value="Helical domain of apoptotic protease-activating factors"/>
    <property type="match status" value="1"/>
</dbReference>
<evidence type="ECO:0000256" key="6">
    <source>
        <dbReference type="ARBA" id="ARBA00022840"/>
    </source>
</evidence>
<reference evidence="12" key="1">
    <citation type="journal article" date="2018" name="Gigascience">
        <title>Genome assembly of the Pink Ipe (Handroanthus impetiginosus, Bignoniaceae), a highly valued, ecologically keystone Neotropical timber forest tree.</title>
        <authorList>
            <person name="Silva-Junior O.B."/>
            <person name="Grattapaglia D."/>
            <person name="Novaes E."/>
            <person name="Collevatti R.G."/>
        </authorList>
    </citation>
    <scope>NUCLEOTIDE SEQUENCE [LARGE SCALE GENOMIC DNA]</scope>
    <source>
        <strain evidence="12">cv. UFG-1</strain>
    </source>
</reference>
<dbReference type="InterPro" id="IPR058922">
    <property type="entry name" value="WHD_DRP"/>
</dbReference>
<evidence type="ECO:0000256" key="4">
    <source>
        <dbReference type="ARBA" id="ARBA00022741"/>
    </source>
</evidence>